<protein>
    <submittedName>
        <fullName evidence="1">Uncharacterized protein</fullName>
    </submittedName>
</protein>
<dbReference type="AlphaFoldDB" id="A0A067F0W0"/>
<evidence type="ECO:0000313" key="1">
    <source>
        <dbReference type="EMBL" id="KDO57132.1"/>
    </source>
</evidence>
<sequence length="60" mass="6952">MIASIHIQMPTKINPSKLHYGKFIIISQVRKSSTPYTYIMGRKHCFMIPKKNFLVNLAIC</sequence>
<accession>A0A067F0W0</accession>
<organism evidence="1 2">
    <name type="scientific">Citrus sinensis</name>
    <name type="common">Sweet orange</name>
    <name type="synonym">Citrus aurantium var. sinensis</name>
    <dbReference type="NCBI Taxonomy" id="2711"/>
    <lineage>
        <taxon>Eukaryota</taxon>
        <taxon>Viridiplantae</taxon>
        <taxon>Streptophyta</taxon>
        <taxon>Embryophyta</taxon>
        <taxon>Tracheophyta</taxon>
        <taxon>Spermatophyta</taxon>
        <taxon>Magnoliopsida</taxon>
        <taxon>eudicotyledons</taxon>
        <taxon>Gunneridae</taxon>
        <taxon>Pentapetalae</taxon>
        <taxon>rosids</taxon>
        <taxon>malvids</taxon>
        <taxon>Sapindales</taxon>
        <taxon>Rutaceae</taxon>
        <taxon>Aurantioideae</taxon>
        <taxon>Citrus</taxon>
    </lineage>
</organism>
<dbReference type="Proteomes" id="UP000027120">
    <property type="component" value="Unassembled WGS sequence"/>
</dbReference>
<reference evidence="1 2" key="1">
    <citation type="submission" date="2014-04" db="EMBL/GenBank/DDBJ databases">
        <authorList>
            <consortium name="International Citrus Genome Consortium"/>
            <person name="Gmitter F."/>
            <person name="Chen C."/>
            <person name="Farmerie W."/>
            <person name="Harkins T."/>
            <person name="Desany B."/>
            <person name="Mohiuddin M."/>
            <person name="Kodira C."/>
            <person name="Borodovsky M."/>
            <person name="Lomsadze A."/>
            <person name="Burns P."/>
            <person name="Jenkins J."/>
            <person name="Prochnik S."/>
            <person name="Shu S."/>
            <person name="Chapman J."/>
            <person name="Pitluck S."/>
            <person name="Schmutz J."/>
            <person name="Rokhsar D."/>
        </authorList>
    </citation>
    <scope>NUCLEOTIDE SEQUENCE</scope>
</reference>
<keyword evidence="2" id="KW-1185">Reference proteome</keyword>
<gene>
    <name evidence="1" type="ORF">CISIN_1g042157mg</name>
</gene>
<evidence type="ECO:0000313" key="2">
    <source>
        <dbReference type="Proteomes" id="UP000027120"/>
    </source>
</evidence>
<name>A0A067F0W0_CITSI</name>
<proteinExistence type="predicted"/>
<dbReference type="EMBL" id="KK784966">
    <property type="protein sequence ID" value="KDO57132.1"/>
    <property type="molecule type" value="Genomic_DNA"/>
</dbReference>